<sequence length="327" mass="33592">MTPQLTLLGVAEAAMAPALEAALAALPGPALRLCRVGGLLGVAQSAPRTAFPAGRSAMFKRLHAVQRRLEIACQVGPFLPADPAAALCPASEFAALIEAAAPALGAALAREGGRHQWQVTLRWAPEAILAARRDAVRRLAASERPKDVADAVAAILAEARAERAMALRAALLPLVVALSPENVSGGEGETSLTILVPAGGEAAIEAGLGAMPPALTQGMSCDLTGPLPPLSFSAFRVVEDEAGRLNGAWRLLGLPARADGRSLARRWREVAGTLHPDRAGGSATGFAAASEAHRLLRGALPADGQGLAQQDLATRAARRIILPELAA</sequence>
<protein>
    <recommendedName>
        <fullName evidence="3">J domain-containing protein</fullName>
    </recommendedName>
</protein>
<evidence type="ECO:0008006" key="3">
    <source>
        <dbReference type="Google" id="ProtNLM"/>
    </source>
</evidence>
<dbReference type="InterPro" id="IPR036869">
    <property type="entry name" value="J_dom_sf"/>
</dbReference>
<comment type="caution">
    <text evidence="1">The sequence shown here is derived from an EMBL/GenBank/DDBJ whole genome shotgun (WGS) entry which is preliminary data.</text>
</comment>
<evidence type="ECO:0000313" key="1">
    <source>
        <dbReference type="EMBL" id="MBB3899349.1"/>
    </source>
</evidence>
<proteinExistence type="predicted"/>
<organism evidence="1 2">
    <name type="scientific">Roseococcus suduntuyensis</name>
    <dbReference type="NCBI Taxonomy" id="455361"/>
    <lineage>
        <taxon>Bacteria</taxon>
        <taxon>Pseudomonadati</taxon>
        <taxon>Pseudomonadota</taxon>
        <taxon>Alphaproteobacteria</taxon>
        <taxon>Acetobacterales</taxon>
        <taxon>Roseomonadaceae</taxon>
        <taxon>Roseococcus</taxon>
    </lineage>
</organism>
<dbReference type="GO" id="GO:0031411">
    <property type="term" value="C:gas vesicle"/>
    <property type="evidence" value="ECO:0007669"/>
    <property type="project" value="InterPro"/>
</dbReference>
<reference evidence="1 2" key="1">
    <citation type="submission" date="2020-08" db="EMBL/GenBank/DDBJ databases">
        <title>Genomic Encyclopedia of Type Strains, Phase IV (KMG-IV): sequencing the most valuable type-strain genomes for metagenomic binning, comparative biology and taxonomic classification.</title>
        <authorList>
            <person name="Goeker M."/>
        </authorList>
    </citation>
    <scope>NUCLEOTIDE SEQUENCE [LARGE SCALE GENOMIC DNA]</scope>
    <source>
        <strain evidence="1 2">DSM 19979</strain>
    </source>
</reference>
<evidence type="ECO:0000313" key="2">
    <source>
        <dbReference type="Proteomes" id="UP000553193"/>
    </source>
</evidence>
<keyword evidence="2" id="KW-1185">Reference proteome</keyword>
<dbReference type="AlphaFoldDB" id="A0A840ACP8"/>
<accession>A0A840ACP8</accession>
<dbReference type="SUPFAM" id="SSF46565">
    <property type="entry name" value="Chaperone J-domain"/>
    <property type="match status" value="1"/>
</dbReference>
<dbReference type="GO" id="GO:0031412">
    <property type="term" value="P:gas vesicle organization"/>
    <property type="evidence" value="ECO:0007669"/>
    <property type="project" value="InterPro"/>
</dbReference>
<gene>
    <name evidence="1" type="ORF">GGQ83_002801</name>
</gene>
<dbReference type="Proteomes" id="UP000553193">
    <property type="component" value="Unassembled WGS sequence"/>
</dbReference>
<dbReference type="EMBL" id="JACIDJ010000005">
    <property type="protein sequence ID" value="MBB3899349.1"/>
    <property type="molecule type" value="Genomic_DNA"/>
</dbReference>
<dbReference type="Pfam" id="PF06386">
    <property type="entry name" value="GvpL_GvpF"/>
    <property type="match status" value="1"/>
</dbReference>
<dbReference type="RefSeq" id="WP_184385044.1">
    <property type="nucleotide sequence ID" value="NZ_JACIDJ010000005.1"/>
</dbReference>
<name>A0A840ACP8_9PROT</name>
<dbReference type="InterPro" id="IPR009430">
    <property type="entry name" value="GvpL/GvpF"/>
</dbReference>